<keyword evidence="2" id="KW-1185">Reference proteome</keyword>
<organism evidence="1 2">
    <name type="scientific">Eragrostis curvula</name>
    <name type="common">weeping love grass</name>
    <dbReference type="NCBI Taxonomy" id="38414"/>
    <lineage>
        <taxon>Eukaryota</taxon>
        <taxon>Viridiplantae</taxon>
        <taxon>Streptophyta</taxon>
        <taxon>Embryophyta</taxon>
        <taxon>Tracheophyta</taxon>
        <taxon>Spermatophyta</taxon>
        <taxon>Magnoliopsida</taxon>
        <taxon>Liliopsida</taxon>
        <taxon>Poales</taxon>
        <taxon>Poaceae</taxon>
        <taxon>PACMAD clade</taxon>
        <taxon>Chloridoideae</taxon>
        <taxon>Eragrostideae</taxon>
        <taxon>Eragrostidinae</taxon>
        <taxon>Eragrostis</taxon>
    </lineage>
</organism>
<protein>
    <submittedName>
        <fullName evidence="1">Uncharacterized protein</fullName>
    </submittedName>
</protein>
<proteinExistence type="predicted"/>
<sequence>MQWESLARQRFLPVNRQSPLARELPPFVIQFVAPRVFVVRVGLAAFWRARVFSRTSRLSLGLACIVCASLPPPCLCGPHVAGSLALRGFVAGAVQPYRNNLRISFPRGTQTLKIH</sequence>
<gene>
    <name evidence="1" type="ORF">EJB05_48255</name>
</gene>
<evidence type="ECO:0000313" key="1">
    <source>
        <dbReference type="EMBL" id="TVU05104.1"/>
    </source>
</evidence>
<name>A0A5J9T1H0_9POAL</name>
<dbReference type="AlphaFoldDB" id="A0A5J9T1H0"/>
<accession>A0A5J9T1H0</accession>
<evidence type="ECO:0000313" key="2">
    <source>
        <dbReference type="Proteomes" id="UP000324897"/>
    </source>
</evidence>
<comment type="caution">
    <text evidence="1">The sequence shown here is derived from an EMBL/GenBank/DDBJ whole genome shotgun (WGS) entry which is preliminary data.</text>
</comment>
<dbReference type="EMBL" id="RWGY01000051">
    <property type="protein sequence ID" value="TVU05104.1"/>
    <property type="molecule type" value="Genomic_DNA"/>
</dbReference>
<dbReference type="Gramene" id="TVU05104">
    <property type="protein sequence ID" value="TVU05104"/>
    <property type="gene ID" value="EJB05_48255"/>
</dbReference>
<dbReference type="Proteomes" id="UP000324897">
    <property type="component" value="Unassembled WGS sequence"/>
</dbReference>
<reference evidence="1 2" key="1">
    <citation type="journal article" date="2019" name="Sci. Rep.">
        <title>A high-quality genome of Eragrostis curvula grass provides insights into Poaceae evolution and supports new strategies to enhance forage quality.</title>
        <authorList>
            <person name="Carballo J."/>
            <person name="Santos B.A.C.M."/>
            <person name="Zappacosta D."/>
            <person name="Garbus I."/>
            <person name="Selva J.P."/>
            <person name="Gallo C.A."/>
            <person name="Diaz A."/>
            <person name="Albertini E."/>
            <person name="Caccamo M."/>
            <person name="Echenique V."/>
        </authorList>
    </citation>
    <scope>NUCLEOTIDE SEQUENCE [LARGE SCALE GENOMIC DNA]</scope>
    <source>
        <strain evidence="2">cv. Victoria</strain>
        <tissue evidence="1">Leaf</tissue>
    </source>
</reference>